<sequence length="103" mass="11875">MFLILSTFTLGVGFVNFSIVVKEIWYIHKLRCVESYIRFLGTNWDGKGFEASESSCNFSRRQWDSSNRKWERLVKGKIIRLVASSTSARNMAGSKSDLRTFPL</sequence>
<dbReference type="Proteomes" id="UP001054945">
    <property type="component" value="Unassembled WGS sequence"/>
</dbReference>
<evidence type="ECO:0000313" key="2">
    <source>
        <dbReference type="Proteomes" id="UP001054945"/>
    </source>
</evidence>
<keyword evidence="2" id="KW-1185">Reference proteome</keyword>
<reference evidence="1 2" key="1">
    <citation type="submission" date="2021-06" db="EMBL/GenBank/DDBJ databases">
        <title>Caerostris extrusa draft genome.</title>
        <authorList>
            <person name="Kono N."/>
            <person name="Arakawa K."/>
        </authorList>
    </citation>
    <scope>NUCLEOTIDE SEQUENCE [LARGE SCALE GENOMIC DNA]</scope>
</reference>
<name>A0AAV4WZ50_CAEEX</name>
<protein>
    <recommendedName>
        <fullName evidence="3">Secreted protein</fullName>
    </recommendedName>
</protein>
<comment type="caution">
    <text evidence="1">The sequence shown here is derived from an EMBL/GenBank/DDBJ whole genome shotgun (WGS) entry which is preliminary data.</text>
</comment>
<accession>A0AAV4WZ50</accession>
<gene>
    <name evidence="1" type="ORF">CEXT_564471</name>
</gene>
<evidence type="ECO:0000313" key="1">
    <source>
        <dbReference type="EMBL" id="GIY86808.1"/>
    </source>
</evidence>
<dbReference type="EMBL" id="BPLR01016845">
    <property type="protein sequence ID" value="GIY86808.1"/>
    <property type="molecule type" value="Genomic_DNA"/>
</dbReference>
<dbReference type="AlphaFoldDB" id="A0AAV4WZ50"/>
<proteinExistence type="predicted"/>
<organism evidence="1 2">
    <name type="scientific">Caerostris extrusa</name>
    <name type="common">Bark spider</name>
    <name type="synonym">Caerostris bankana</name>
    <dbReference type="NCBI Taxonomy" id="172846"/>
    <lineage>
        <taxon>Eukaryota</taxon>
        <taxon>Metazoa</taxon>
        <taxon>Ecdysozoa</taxon>
        <taxon>Arthropoda</taxon>
        <taxon>Chelicerata</taxon>
        <taxon>Arachnida</taxon>
        <taxon>Araneae</taxon>
        <taxon>Araneomorphae</taxon>
        <taxon>Entelegynae</taxon>
        <taxon>Araneoidea</taxon>
        <taxon>Araneidae</taxon>
        <taxon>Caerostris</taxon>
    </lineage>
</organism>
<evidence type="ECO:0008006" key="3">
    <source>
        <dbReference type="Google" id="ProtNLM"/>
    </source>
</evidence>